<name>K6YEY8_9ALTE</name>
<dbReference type="Proteomes" id="UP000006322">
    <property type="component" value="Unassembled WGS sequence"/>
</dbReference>
<proteinExistence type="predicted"/>
<evidence type="ECO:0000313" key="2">
    <source>
        <dbReference type="Proteomes" id="UP000006322"/>
    </source>
</evidence>
<dbReference type="AlphaFoldDB" id="K6YEY8"/>
<dbReference type="EMBL" id="BAER01000015">
    <property type="protein sequence ID" value="GAC31284.1"/>
    <property type="molecule type" value="Genomic_DNA"/>
</dbReference>
<organism evidence="1 2">
    <name type="scientific">Paraglaciecola polaris LMG 21857</name>
    <dbReference type="NCBI Taxonomy" id="1129793"/>
    <lineage>
        <taxon>Bacteria</taxon>
        <taxon>Pseudomonadati</taxon>
        <taxon>Pseudomonadota</taxon>
        <taxon>Gammaproteobacteria</taxon>
        <taxon>Alteromonadales</taxon>
        <taxon>Alteromonadaceae</taxon>
        <taxon>Paraglaciecola</taxon>
    </lineage>
</organism>
<protein>
    <submittedName>
        <fullName evidence="1">Uncharacterized protein</fullName>
    </submittedName>
</protein>
<gene>
    <name evidence="1" type="ORF">GPLA_0365</name>
</gene>
<accession>K6YEY8</accession>
<sequence length="62" mass="6988">MQNLFNPPAVGMTSGEITPNTYQIPDMHYVYYDLKRSTDVIFLGKLSSATRPENTYCAQKIG</sequence>
<comment type="caution">
    <text evidence="1">The sequence shown here is derived from an EMBL/GenBank/DDBJ whole genome shotgun (WGS) entry which is preliminary data.</text>
</comment>
<keyword evidence="2" id="KW-1185">Reference proteome</keyword>
<reference evidence="2" key="1">
    <citation type="journal article" date="2014" name="Environ. Microbiol.">
        <title>Comparative genomics of the marine bacterial genus Glaciecola reveals the high degree of genomic diversity and genomic characteristic for cold adaptation.</title>
        <authorList>
            <person name="Qin Q.L."/>
            <person name="Xie B.B."/>
            <person name="Yu Y."/>
            <person name="Shu Y.L."/>
            <person name="Rong J.C."/>
            <person name="Zhang Y.J."/>
            <person name="Zhao D.L."/>
            <person name="Chen X.L."/>
            <person name="Zhang X.Y."/>
            <person name="Chen B."/>
            <person name="Zhou B.C."/>
            <person name="Zhang Y.Z."/>
        </authorList>
    </citation>
    <scope>NUCLEOTIDE SEQUENCE [LARGE SCALE GENOMIC DNA]</scope>
    <source>
        <strain evidence="2">LMG 21857</strain>
    </source>
</reference>
<evidence type="ECO:0000313" key="1">
    <source>
        <dbReference type="EMBL" id="GAC31284.1"/>
    </source>
</evidence>